<proteinExistence type="predicted"/>
<protein>
    <submittedName>
        <fullName evidence="1">Glycosyltransferase</fullName>
    </submittedName>
</protein>
<organism evidence="1">
    <name type="scientific">Tunturiibacter empetritectus</name>
    <dbReference type="NCBI Taxonomy" id="3069691"/>
    <lineage>
        <taxon>Bacteria</taxon>
        <taxon>Pseudomonadati</taxon>
        <taxon>Acidobacteriota</taxon>
        <taxon>Terriglobia</taxon>
        <taxon>Terriglobales</taxon>
        <taxon>Acidobacteriaceae</taxon>
        <taxon>Tunturiibacter</taxon>
    </lineage>
</organism>
<dbReference type="KEGG" id="temp:RBB75_10015"/>
<dbReference type="PANTHER" id="PTHR48050">
    <property type="entry name" value="STEROL 3-BETA-GLUCOSYLTRANSFERASE"/>
    <property type="match status" value="1"/>
</dbReference>
<reference evidence="1" key="1">
    <citation type="submission" date="2023-08" db="EMBL/GenBank/DDBJ databases">
        <authorList>
            <person name="Messyasz A."/>
            <person name="Mannisto M.K."/>
            <person name="Kerkhof L.J."/>
            <person name="Haggblom M."/>
        </authorList>
    </citation>
    <scope>NUCLEOTIDE SEQUENCE</scope>
    <source>
        <strain evidence="1">M8UP23</strain>
    </source>
</reference>
<dbReference type="GO" id="GO:0016758">
    <property type="term" value="F:hexosyltransferase activity"/>
    <property type="evidence" value="ECO:0007669"/>
    <property type="project" value="UniProtKB-ARBA"/>
</dbReference>
<dbReference type="GO" id="GO:0008194">
    <property type="term" value="F:UDP-glycosyltransferase activity"/>
    <property type="evidence" value="ECO:0007669"/>
    <property type="project" value="InterPro"/>
</dbReference>
<dbReference type="CDD" id="cd03784">
    <property type="entry name" value="GT1_Gtf-like"/>
    <property type="match status" value="1"/>
</dbReference>
<dbReference type="RefSeq" id="WP_353068023.1">
    <property type="nucleotide sequence ID" value="NZ_CP132932.1"/>
</dbReference>
<dbReference type="SUPFAM" id="SSF53756">
    <property type="entry name" value="UDP-Glycosyltransferase/glycogen phosphorylase"/>
    <property type="match status" value="1"/>
</dbReference>
<dbReference type="Gene3D" id="3.40.50.2000">
    <property type="entry name" value="Glycogen Phosphorylase B"/>
    <property type="match status" value="2"/>
</dbReference>
<dbReference type="InterPro" id="IPR050426">
    <property type="entry name" value="Glycosyltransferase_28"/>
</dbReference>
<accession>A0AAU7Z856</accession>
<gene>
    <name evidence="1" type="ORF">RBB75_10015</name>
</gene>
<sequence length="426" mass="46870">MKIGFIAYPASGHLYPMTALARKLQARGHEVICIGVPDTESAIRAAGLTFIPYCEQEFPSGSLAEAYAPIAKMHGMKVVTYTCEKVFAPLARAAFKNLPRILQDTGIEALVMDPIHFFLELVPINMSIPYVQVCCALHLDASGTTPPFIFNWPHETTPEAVSRNVEGVHQVVQTLSQVLIEATHYADSAGLRSAWQEPGSTQSKLAVITQTPKEFDFPGIPWPSQFHYAGPLHDDEGREPVAFPWEKLNGKPLIYASLGTLVNGLDHAYKAILEAAEKLQEVQLVLSVGLSINPDDLRPTPPDAIIVRAAPQLQLLKRAALCITHAGLNTTLEALAQGVPMVAVPIGYDQPGVAARIEYHRVGRSLEIAALTRENMLEAIREVLKNWSYRARARYFQKVIKRTRGLEVAADRIEEAFKTGTIFPPI</sequence>
<evidence type="ECO:0000313" key="1">
    <source>
        <dbReference type="EMBL" id="XCB24795.1"/>
    </source>
</evidence>
<name>A0AAU7Z856_9BACT</name>
<dbReference type="PANTHER" id="PTHR48050:SF13">
    <property type="entry name" value="STEROL 3-BETA-GLUCOSYLTRANSFERASE UGT80A2"/>
    <property type="match status" value="1"/>
</dbReference>
<dbReference type="GO" id="GO:0017000">
    <property type="term" value="P:antibiotic biosynthetic process"/>
    <property type="evidence" value="ECO:0007669"/>
    <property type="project" value="UniProtKB-ARBA"/>
</dbReference>
<dbReference type="Pfam" id="PF00201">
    <property type="entry name" value="UDPGT"/>
    <property type="match status" value="1"/>
</dbReference>
<dbReference type="InterPro" id="IPR002213">
    <property type="entry name" value="UDP_glucos_trans"/>
</dbReference>
<dbReference type="FunFam" id="3.40.50.2000:FF:000072">
    <property type="entry name" value="Glycosyl transferase"/>
    <property type="match status" value="1"/>
</dbReference>
<dbReference type="EMBL" id="CP132932">
    <property type="protein sequence ID" value="XCB24795.1"/>
    <property type="molecule type" value="Genomic_DNA"/>
</dbReference>
<dbReference type="AlphaFoldDB" id="A0AAU7Z856"/>
<reference evidence="1" key="2">
    <citation type="journal article" date="2024" name="Environ. Microbiol.">
        <title>Genome analysis and description of Tunturibacter gen. nov. expands the diversity of Terriglobia in tundra soils.</title>
        <authorList>
            <person name="Messyasz A."/>
            <person name="Mannisto M.K."/>
            <person name="Kerkhof L.J."/>
            <person name="Haggblom M.M."/>
        </authorList>
    </citation>
    <scope>NUCLEOTIDE SEQUENCE</scope>
    <source>
        <strain evidence="1">M8UP23</strain>
    </source>
</reference>